<dbReference type="GeneTree" id="ENSGT00390000005412"/>
<dbReference type="InterPro" id="IPR026619">
    <property type="entry name" value="CEP95"/>
</dbReference>
<evidence type="ECO:0000256" key="1">
    <source>
        <dbReference type="SAM" id="MobiDB-lite"/>
    </source>
</evidence>
<dbReference type="PANTHER" id="PTHR22545">
    <property type="entry name" value="CENTROSOMAL PROTEIN OF 95 KDA"/>
    <property type="match status" value="1"/>
</dbReference>
<dbReference type="PANTHER" id="PTHR22545:SF0">
    <property type="entry name" value="CENTROSOMAL PROTEIN OF 95 KDA"/>
    <property type="match status" value="1"/>
</dbReference>
<feature type="region of interest" description="Disordered" evidence="1">
    <location>
        <begin position="220"/>
        <end position="286"/>
    </location>
</feature>
<dbReference type="Pfam" id="PF19016">
    <property type="entry name" value="DUF5745"/>
    <property type="match status" value="1"/>
</dbReference>
<sequence length="310" mass="33913">LLGKCNLNLCVKKLSECGANVFVGLYESILQEKVPDFIVTPRSQEDDAHNVQAVIDSLALDYLQVSLSHITGENVVKGDKESIQNLLEIFDGLLEYLTEEISEAASHNGGDPNQITGSEIQSEHQKQLEGDLEGSGPPLKLPSAVGSSQSSEIFVPSWEVDGSESTSELIRLGDTAYSFSLRKEDLPLLAASPAERESTKGTKESEVVVESSSMFSSRRTLVKERAESTESVQPTEFPKENLSSSAKKLGEPIRPAIPFQPPYQPSERRPCYPVERVSHSSGRSSPIVAKIQGPEFPVIFQMEMTACQKM</sequence>
<dbReference type="Ensembl" id="ENSSPUT00000006234.1">
    <property type="protein sequence ID" value="ENSSPUP00000005857.1"/>
    <property type="gene ID" value="ENSSPUG00000004480.1"/>
</dbReference>
<feature type="domain" description="DUF5745" evidence="2">
    <location>
        <begin position="35"/>
        <end position="93"/>
    </location>
</feature>
<evidence type="ECO:0000313" key="3">
    <source>
        <dbReference type="Ensembl" id="ENSSPUP00000005857.1"/>
    </source>
</evidence>
<dbReference type="Proteomes" id="UP000694392">
    <property type="component" value="Unplaced"/>
</dbReference>
<proteinExistence type="predicted"/>
<reference evidence="3" key="2">
    <citation type="submission" date="2025-09" db="UniProtKB">
        <authorList>
            <consortium name="Ensembl"/>
        </authorList>
    </citation>
    <scope>IDENTIFICATION</scope>
</reference>
<feature type="region of interest" description="Disordered" evidence="1">
    <location>
        <begin position="105"/>
        <end position="147"/>
    </location>
</feature>
<protein>
    <recommendedName>
        <fullName evidence="2">DUF5745 domain-containing protein</fullName>
    </recommendedName>
</protein>
<dbReference type="OMA" id="TMESEEH"/>
<dbReference type="GO" id="GO:0005813">
    <property type="term" value="C:centrosome"/>
    <property type="evidence" value="ECO:0007669"/>
    <property type="project" value="InterPro"/>
</dbReference>
<dbReference type="InterPro" id="IPR044039">
    <property type="entry name" value="DUF5745"/>
</dbReference>
<dbReference type="GO" id="GO:0000922">
    <property type="term" value="C:spindle pole"/>
    <property type="evidence" value="ECO:0007669"/>
    <property type="project" value="InterPro"/>
</dbReference>
<accession>A0A8D0GAR7</accession>
<reference evidence="3" key="1">
    <citation type="submission" date="2025-08" db="UniProtKB">
        <authorList>
            <consortium name="Ensembl"/>
        </authorList>
    </citation>
    <scope>IDENTIFICATION</scope>
</reference>
<feature type="compositionally biased region" description="Polar residues" evidence="1">
    <location>
        <begin position="111"/>
        <end position="120"/>
    </location>
</feature>
<organism evidence="3 4">
    <name type="scientific">Sphenodon punctatus</name>
    <name type="common">Tuatara</name>
    <name type="synonym">Hatteria punctata</name>
    <dbReference type="NCBI Taxonomy" id="8508"/>
    <lineage>
        <taxon>Eukaryota</taxon>
        <taxon>Metazoa</taxon>
        <taxon>Chordata</taxon>
        <taxon>Craniata</taxon>
        <taxon>Vertebrata</taxon>
        <taxon>Euteleostomi</taxon>
        <taxon>Lepidosauria</taxon>
        <taxon>Sphenodontia</taxon>
        <taxon>Sphenodontidae</taxon>
        <taxon>Sphenodon</taxon>
    </lineage>
</organism>
<name>A0A8D0GAR7_SPHPU</name>
<feature type="region of interest" description="Disordered" evidence="1">
    <location>
        <begin position="192"/>
        <end position="211"/>
    </location>
</feature>
<evidence type="ECO:0000259" key="2">
    <source>
        <dbReference type="Pfam" id="PF19016"/>
    </source>
</evidence>
<feature type="compositionally biased region" description="Basic and acidic residues" evidence="1">
    <location>
        <begin position="194"/>
        <end position="206"/>
    </location>
</feature>
<evidence type="ECO:0000313" key="4">
    <source>
        <dbReference type="Proteomes" id="UP000694392"/>
    </source>
</evidence>
<keyword evidence="4" id="KW-1185">Reference proteome</keyword>
<dbReference type="AlphaFoldDB" id="A0A8D0GAR7"/>